<evidence type="ECO:0000313" key="2">
    <source>
        <dbReference type="EMBL" id="MXP30133.1"/>
    </source>
</evidence>
<gene>
    <name evidence="2" type="ORF">GRI58_15090</name>
</gene>
<dbReference type="Pfam" id="PF14062">
    <property type="entry name" value="DUF4253"/>
    <property type="match status" value="1"/>
</dbReference>
<keyword evidence="3" id="KW-1185">Reference proteome</keyword>
<dbReference type="EMBL" id="WTYA01000017">
    <property type="protein sequence ID" value="MXP30133.1"/>
    <property type="molecule type" value="Genomic_DNA"/>
</dbReference>
<dbReference type="OrthoDB" id="7839592at2"/>
<reference evidence="2 3" key="1">
    <citation type="submission" date="2019-12" db="EMBL/GenBank/DDBJ databases">
        <title>Genomic-based taxomic classification of the family Erythrobacteraceae.</title>
        <authorList>
            <person name="Xu L."/>
        </authorList>
    </citation>
    <scope>NUCLEOTIDE SEQUENCE [LARGE SCALE GENOMIC DNA]</scope>
    <source>
        <strain evidence="2 3">KEMB 9005-328</strain>
    </source>
</reference>
<dbReference type="InterPro" id="IPR025349">
    <property type="entry name" value="DUF4253"/>
</dbReference>
<dbReference type="AlphaFoldDB" id="A0A845ALU4"/>
<comment type="caution">
    <text evidence="2">The sequence shown here is derived from an EMBL/GenBank/DDBJ whole genome shotgun (WGS) entry which is preliminary data.</text>
</comment>
<dbReference type="RefSeq" id="WP_160754434.1">
    <property type="nucleotide sequence ID" value="NZ_WTYA01000017.1"/>
</dbReference>
<name>A0A845ALU4_9SPHN</name>
<proteinExistence type="predicted"/>
<accession>A0A845ALU4</accession>
<protein>
    <submittedName>
        <fullName evidence="2">DUF4253 domain-containing protein</fullName>
    </submittedName>
</protein>
<evidence type="ECO:0000313" key="3">
    <source>
        <dbReference type="Proteomes" id="UP000439780"/>
    </source>
</evidence>
<feature type="domain" description="DUF4253" evidence="1">
    <location>
        <begin position="188"/>
        <end position="294"/>
    </location>
</feature>
<sequence>MGHLFNRREIIAGSLAAIVAAPKVAHGGEWMPPDFSHLPPDRRAEAEAMYARMMAAFPYERMKVPGPNIAVEWERLRKLGRGWPVVVGNDDDVERLAEQYTINDPSVFPAIAAHPLIPAPRSPADILKSAASINFPKDLLQWPGAYRPEDLHAEVGTWPVMPPGQTFEPDFSVAFNLTTGKAYDSVYVLFIPTEHSWEIPAYLRWGDWNACPPAEYHVAALRRWHDAYGLELVGINGDRMDTRVTKPPVQRAEALSVATEIYHYCPDIVDQGTETLSTLAGTMVTGHWWNFWWD</sequence>
<evidence type="ECO:0000259" key="1">
    <source>
        <dbReference type="Pfam" id="PF14062"/>
    </source>
</evidence>
<dbReference type="Proteomes" id="UP000439780">
    <property type="component" value="Unassembled WGS sequence"/>
</dbReference>
<organism evidence="2 3">
    <name type="scientific">Qipengyuania algicida</name>
    <dbReference type="NCBI Taxonomy" id="1836209"/>
    <lineage>
        <taxon>Bacteria</taxon>
        <taxon>Pseudomonadati</taxon>
        <taxon>Pseudomonadota</taxon>
        <taxon>Alphaproteobacteria</taxon>
        <taxon>Sphingomonadales</taxon>
        <taxon>Erythrobacteraceae</taxon>
        <taxon>Qipengyuania</taxon>
    </lineage>
</organism>